<dbReference type="NCBIfam" id="NF003592">
    <property type="entry name" value="PRK05254.1-5"/>
    <property type="match status" value="1"/>
</dbReference>
<keyword evidence="14" id="KW-1185">Reference proteome</keyword>
<dbReference type="Pfam" id="PF03167">
    <property type="entry name" value="UDG"/>
    <property type="match status" value="1"/>
</dbReference>
<dbReference type="NCBIfam" id="NF003591">
    <property type="entry name" value="PRK05254.1-4"/>
    <property type="match status" value="1"/>
</dbReference>
<evidence type="ECO:0000256" key="6">
    <source>
        <dbReference type="ARBA" id="ARBA00022763"/>
    </source>
</evidence>
<dbReference type="AlphaFoldDB" id="A4A3V8"/>
<keyword evidence="8 9" id="KW-0234">DNA repair</keyword>
<dbReference type="InterPro" id="IPR018085">
    <property type="entry name" value="Ura-DNA_Glyclase_AS"/>
</dbReference>
<dbReference type="PANTHER" id="PTHR11264:SF0">
    <property type="entry name" value="URACIL-DNA GLYCOSYLASE"/>
    <property type="match status" value="1"/>
</dbReference>
<keyword evidence="9" id="KW-0963">Cytoplasm</keyword>
<evidence type="ECO:0000256" key="7">
    <source>
        <dbReference type="ARBA" id="ARBA00022801"/>
    </source>
</evidence>
<dbReference type="eggNOG" id="COG0692">
    <property type="taxonomic scope" value="Bacteria"/>
</dbReference>
<dbReference type="SMART" id="SM00986">
    <property type="entry name" value="UDG"/>
    <property type="match status" value="1"/>
</dbReference>
<dbReference type="FunFam" id="3.40.470.10:FF:000001">
    <property type="entry name" value="Uracil-DNA glycosylase"/>
    <property type="match status" value="1"/>
</dbReference>
<dbReference type="NCBIfam" id="TIGR00628">
    <property type="entry name" value="ung"/>
    <property type="match status" value="1"/>
</dbReference>
<dbReference type="RefSeq" id="WP_008295831.1">
    <property type="nucleotide sequence ID" value="NZ_CM002299.1"/>
</dbReference>
<evidence type="ECO:0000313" key="13">
    <source>
        <dbReference type="EMBL" id="EAQ99381.1"/>
    </source>
</evidence>
<evidence type="ECO:0000259" key="12">
    <source>
        <dbReference type="SMART" id="SM00986"/>
    </source>
</evidence>
<dbReference type="PROSITE" id="PS00130">
    <property type="entry name" value="U_DNA_GLYCOSYLASE"/>
    <property type="match status" value="1"/>
</dbReference>
<reference evidence="13 14" key="2">
    <citation type="journal article" date="2009" name="PLoS ONE">
        <title>The photosynthetic apparatus and its regulation in the aerobic gammaproteobacterium Congregibacter litoralis gen. nov., sp. nov.</title>
        <authorList>
            <person name="Spring S."/>
            <person name="Lunsdorf H."/>
            <person name="Fuchs B.M."/>
            <person name="Tindall B.J."/>
        </authorList>
    </citation>
    <scope>NUCLEOTIDE SEQUENCE [LARGE SCALE GENOMIC DNA]</scope>
    <source>
        <strain evidence="13">KT71</strain>
    </source>
</reference>
<comment type="function">
    <text evidence="2 9 11">Excises uracil residues from the DNA which can arise as a result of misincorporation of dUMP residues by DNA polymerase or due to deamination of cytosine.</text>
</comment>
<dbReference type="NCBIfam" id="NF003589">
    <property type="entry name" value="PRK05254.1-2"/>
    <property type="match status" value="1"/>
</dbReference>
<dbReference type="InterPro" id="IPR005122">
    <property type="entry name" value="Uracil-DNA_glycosylase-like"/>
</dbReference>
<dbReference type="EMBL" id="AAOA02000001">
    <property type="protein sequence ID" value="EAQ99381.1"/>
    <property type="molecule type" value="Genomic_DNA"/>
</dbReference>
<sequence length="226" mass="25024">MPDYTVPDAWRDLLRSELDADYMLGLSDFIAARRDSGAAVFPPREQVFNAFVHTPPEDLRVVILGQDPYHQPGQAHGLSFSVNRGVPVPPSLRNIFRELEEDLGISAPRHGCLEAWAKQGVLLLNTVLTVEEGNPGSHRGKGWELFTDAVIALLAKRSEPLVFFLWGSQAQRKAGFIDGQKHCVLKAPHPSPLSAYRGFFGCGHFGKANAFLRARGREPINWSIDS</sequence>
<comment type="caution">
    <text evidence="13">The sequence shown here is derived from an EMBL/GenBank/DDBJ whole genome shotgun (WGS) entry which is preliminary data.</text>
</comment>
<dbReference type="Gene3D" id="3.40.470.10">
    <property type="entry name" value="Uracil-DNA glycosylase-like domain"/>
    <property type="match status" value="1"/>
</dbReference>
<evidence type="ECO:0000256" key="9">
    <source>
        <dbReference type="HAMAP-Rule" id="MF_00148"/>
    </source>
</evidence>
<dbReference type="InterPro" id="IPR036895">
    <property type="entry name" value="Uracil-DNA_glycosylase-like_sf"/>
</dbReference>
<comment type="catalytic activity">
    <reaction evidence="1 9 11">
        <text>Hydrolyzes single-stranded DNA or mismatched double-stranded DNA and polynucleotides, releasing free uracil.</text>
        <dbReference type="EC" id="3.2.2.27"/>
    </reaction>
</comment>
<evidence type="ECO:0000256" key="3">
    <source>
        <dbReference type="ARBA" id="ARBA00008184"/>
    </source>
</evidence>
<dbReference type="Proteomes" id="UP000019205">
    <property type="component" value="Chromosome"/>
</dbReference>
<dbReference type="OrthoDB" id="9804372at2"/>
<evidence type="ECO:0000256" key="11">
    <source>
        <dbReference type="RuleBase" id="RU003780"/>
    </source>
</evidence>
<evidence type="ECO:0000256" key="10">
    <source>
        <dbReference type="PROSITE-ProRule" id="PRU10072"/>
    </source>
</evidence>
<dbReference type="GO" id="GO:0004844">
    <property type="term" value="F:uracil DNA N-glycosylase activity"/>
    <property type="evidence" value="ECO:0007669"/>
    <property type="project" value="UniProtKB-UniRule"/>
</dbReference>
<keyword evidence="7 9" id="KW-0378">Hydrolase</keyword>
<dbReference type="HAMAP" id="MF_00148">
    <property type="entry name" value="UDG"/>
    <property type="match status" value="1"/>
</dbReference>
<evidence type="ECO:0000256" key="5">
    <source>
        <dbReference type="ARBA" id="ARBA00018429"/>
    </source>
</evidence>
<dbReference type="EC" id="3.2.2.27" evidence="4 9"/>
<dbReference type="GO" id="GO:0097510">
    <property type="term" value="P:base-excision repair, AP site formation via deaminated base removal"/>
    <property type="evidence" value="ECO:0007669"/>
    <property type="project" value="TreeGrafter"/>
</dbReference>
<dbReference type="HOGENOM" id="CLU_032162_3_1_6"/>
<dbReference type="SMART" id="SM00987">
    <property type="entry name" value="UreE_C"/>
    <property type="match status" value="1"/>
</dbReference>
<gene>
    <name evidence="9" type="primary">ung</name>
    <name evidence="13" type="ORF">KT71_16966</name>
</gene>
<name>A4A3V8_9GAMM</name>
<keyword evidence="13" id="KW-0326">Glycosidase</keyword>
<dbReference type="GO" id="GO:0005737">
    <property type="term" value="C:cytoplasm"/>
    <property type="evidence" value="ECO:0007669"/>
    <property type="project" value="UniProtKB-SubCell"/>
</dbReference>
<dbReference type="CDD" id="cd10027">
    <property type="entry name" value="UDG-F1-like"/>
    <property type="match status" value="1"/>
</dbReference>
<accession>A4A3V8</accession>
<dbReference type="SUPFAM" id="SSF52141">
    <property type="entry name" value="Uracil-DNA glycosylase-like"/>
    <property type="match status" value="1"/>
</dbReference>
<comment type="subcellular location">
    <subcellularLocation>
        <location evidence="9">Cytoplasm</location>
    </subcellularLocation>
</comment>
<feature type="domain" description="Uracil-DNA glycosylase-like" evidence="12">
    <location>
        <begin position="52"/>
        <end position="212"/>
    </location>
</feature>
<evidence type="ECO:0000256" key="4">
    <source>
        <dbReference type="ARBA" id="ARBA00012030"/>
    </source>
</evidence>
<dbReference type="STRING" id="314285.KT71_16966"/>
<keyword evidence="6 9" id="KW-0227">DNA damage</keyword>
<dbReference type="InterPro" id="IPR002043">
    <property type="entry name" value="UDG_fam1"/>
</dbReference>
<reference evidence="13 14" key="1">
    <citation type="journal article" date="2007" name="Proc. Natl. Acad. Sci. U.S.A.">
        <title>Characterization of a marine gammaproteobacterium capable of aerobic anoxygenic photosynthesis.</title>
        <authorList>
            <person name="Fuchs B.M."/>
            <person name="Spring S."/>
            <person name="Teeling H."/>
            <person name="Quast C."/>
            <person name="Wulf J."/>
            <person name="Schattenhofer M."/>
            <person name="Yan S."/>
            <person name="Ferriera S."/>
            <person name="Johnson J."/>
            <person name="Glockner F.O."/>
            <person name="Amann R."/>
        </authorList>
    </citation>
    <scope>NUCLEOTIDE SEQUENCE [LARGE SCALE GENOMIC DNA]</scope>
    <source>
        <strain evidence="13">KT71</strain>
    </source>
</reference>
<evidence type="ECO:0000313" key="14">
    <source>
        <dbReference type="Proteomes" id="UP000019205"/>
    </source>
</evidence>
<dbReference type="NCBIfam" id="NF003588">
    <property type="entry name" value="PRK05254.1-1"/>
    <property type="match status" value="1"/>
</dbReference>
<comment type="similarity">
    <text evidence="3 9 11">Belongs to the uracil-DNA glycosylase (UDG) superfamily. UNG family.</text>
</comment>
<proteinExistence type="inferred from homology"/>
<evidence type="ECO:0000256" key="2">
    <source>
        <dbReference type="ARBA" id="ARBA00002631"/>
    </source>
</evidence>
<dbReference type="PANTHER" id="PTHR11264">
    <property type="entry name" value="URACIL-DNA GLYCOSYLASE"/>
    <property type="match status" value="1"/>
</dbReference>
<protein>
    <recommendedName>
        <fullName evidence="5 9">Uracil-DNA glycosylase</fullName>
        <shortName evidence="9">UDG</shortName>
        <ecNumber evidence="4 9">3.2.2.27</ecNumber>
    </recommendedName>
</protein>
<evidence type="ECO:0000256" key="1">
    <source>
        <dbReference type="ARBA" id="ARBA00001400"/>
    </source>
</evidence>
<feature type="active site" description="Proton acceptor" evidence="9 10">
    <location>
        <position position="67"/>
    </location>
</feature>
<evidence type="ECO:0000256" key="8">
    <source>
        <dbReference type="ARBA" id="ARBA00023204"/>
    </source>
</evidence>
<organism evidence="13 14">
    <name type="scientific">Congregibacter litoralis KT71</name>
    <dbReference type="NCBI Taxonomy" id="314285"/>
    <lineage>
        <taxon>Bacteria</taxon>
        <taxon>Pseudomonadati</taxon>
        <taxon>Pseudomonadota</taxon>
        <taxon>Gammaproteobacteria</taxon>
        <taxon>Cellvibrionales</taxon>
        <taxon>Halieaceae</taxon>
        <taxon>Congregibacter</taxon>
    </lineage>
</organism>